<dbReference type="Gene3D" id="2.120.10.30">
    <property type="entry name" value="TolB, C-terminal domain"/>
    <property type="match status" value="1"/>
</dbReference>
<protein>
    <submittedName>
        <fullName evidence="2">Six-bladed beta-propeller tolb-like</fullName>
    </submittedName>
</protein>
<keyword evidence="3" id="KW-1185">Reference proteome</keyword>
<dbReference type="OrthoDB" id="264813at2"/>
<accession>A0A1C7PAR2</accession>
<evidence type="ECO:0000256" key="1">
    <source>
        <dbReference type="SAM" id="SignalP"/>
    </source>
</evidence>
<keyword evidence="1" id="KW-0732">Signal</keyword>
<dbReference type="InterPro" id="IPR054550">
    <property type="entry name" value="Mala_s_1-like"/>
</dbReference>
<name>A0A1C7PAR2_9BACT</name>
<feature type="chain" id="PRO_5014266454" evidence="1">
    <location>
        <begin position="21"/>
        <end position="308"/>
    </location>
</feature>
<dbReference type="KEGG" id="agl:PYTT_0664"/>
<dbReference type="SUPFAM" id="SSF63829">
    <property type="entry name" value="Calcium-dependent phosphotriesterase"/>
    <property type="match status" value="1"/>
</dbReference>
<organism evidence="2 3">
    <name type="scientific">Akkermansia glycaniphila</name>
    <dbReference type="NCBI Taxonomy" id="1679444"/>
    <lineage>
        <taxon>Bacteria</taxon>
        <taxon>Pseudomonadati</taxon>
        <taxon>Verrucomicrobiota</taxon>
        <taxon>Verrucomicrobiia</taxon>
        <taxon>Verrucomicrobiales</taxon>
        <taxon>Akkermansiaceae</taxon>
        <taxon>Akkermansia</taxon>
    </lineage>
</organism>
<dbReference type="EMBL" id="LT629973">
    <property type="protein sequence ID" value="SEH77653.1"/>
    <property type="molecule type" value="Genomic_DNA"/>
</dbReference>
<evidence type="ECO:0000313" key="3">
    <source>
        <dbReference type="Proteomes" id="UP000176204"/>
    </source>
</evidence>
<feature type="signal peptide" evidence="1">
    <location>
        <begin position="1"/>
        <end position="20"/>
    </location>
</feature>
<dbReference type="Pfam" id="PF22701">
    <property type="entry name" value="Mala_s_1-like"/>
    <property type="match status" value="1"/>
</dbReference>
<dbReference type="Proteomes" id="UP000176204">
    <property type="component" value="Chromosome I"/>
</dbReference>
<proteinExistence type="predicted"/>
<evidence type="ECO:0000313" key="2">
    <source>
        <dbReference type="EMBL" id="SEH77653.1"/>
    </source>
</evidence>
<dbReference type="InterPro" id="IPR011042">
    <property type="entry name" value="6-blade_b-propeller_TolB-like"/>
</dbReference>
<gene>
    <name evidence="2" type="ORF">PYTT_0664</name>
</gene>
<dbReference type="AlphaFoldDB" id="A0A1C7PAR2"/>
<sequence>MFSFLRIGLLALIFSASVIAGEETTHRILVSGCGLGQIAIIGPNQETEWSIPFQDEVSDAVLLPNGNILHSVKKEGIREIKPDYAAGKGAETVWQWSPPLKDGKRGETHSCQPLPGNRILTGESFDNLSVIREIDRATGDILKTVELRDLGNAHGTFRQIRKTPQGTYLITQQKNGGKAMEFDENGKLVRAFPDGRYTAVRLPNGNTLTACGDMHRLLELSPDGNIVWEVGQTDIPGVTLGFVAGIQRLPNGNTILCNWGGHGHTSGPAVLEITPDKKLVWSLTPRIQNRVSSIQILDPEVMKQQPLR</sequence>
<dbReference type="STRING" id="1679444.PYTT_0664"/>
<dbReference type="RefSeq" id="WP_067776993.1">
    <property type="nucleotide sequence ID" value="NZ_LIGX01000032.1"/>
</dbReference>
<reference evidence="3" key="1">
    <citation type="submission" date="2016-09" db="EMBL/GenBank/DDBJ databases">
        <authorList>
            <person name="Koehorst J."/>
        </authorList>
    </citation>
    <scope>NUCLEOTIDE SEQUENCE [LARGE SCALE GENOMIC DNA]</scope>
</reference>